<dbReference type="InterPro" id="IPR051219">
    <property type="entry name" value="Heterochromatin_chromo-domain"/>
</dbReference>
<dbReference type="AlphaFoldDB" id="Q0CN59"/>
<dbReference type="PROSITE" id="PS50013">
    <property type="entry name" value="CHROMO_2"/>
    <property type="match status" value="1"/>
</dbReference>
<dbReference type="eggNOG" id="ENOG502STGS">
    <property type="taxonomic scope" value="Eukaryota"/>
</dbReference>
<dbReference type="GeneID" id="4319965"/>
<sequence length="799" mass="90200">MAQADSDDSISVTSTVLSEEQSEYEVDTILAEDNSGDETYYLVKWLGYPEERCTWEPADSFSTEETLRDWAAKKRSIADGKLTPFDTDAWQARVEALEAQKQERKRRRQAKRRRLGLLNAGIAPVGATPISGASKVNALSTKVNTEAGTSNKRTAPESPVHGREREQKRVSISIPSRPRPKPPPVLFGSSKSRPAPGPARAQRPHNPDSFKRFNLSTQRRYEKAKKDEPPPNTGQLEMFRPSEFPARSGANLAALGSRGLRRPEGSAAQGSPRAPTVDTQAGLPMRSTETFHNDSPTSQSPSSRAPALSNPLNPDSRTSTRKPDTQRDVPRRRPGPYAKRIHRQPDVWWNPGEAFVFLYYGPNREEIGAARLCGLNRLTLDRLVKSKRLTRQLNIWFQHLSTLADYQIQCDSSRNDVICNGWVEGFDHTEPSIYRFAKELMQKNLVAIACPDNPSHDAYLLYPPETRDFGFLGRHAKEPPDFSLRIAVKRSTDFFQQPPLPAEAPRAPSMIQTAPSDKLSHSSNRPEPPRRQLSDDVHFNTAPSNNAIQPSRSDRQGLAEQQPKTMRSNSPVTSAEYDISPGGERMDISDDDEQSLAVSNKPVMPPSNAPENAREVANEMFLQMFGVTFEMLATVDGNPKSPYSDCFYIMLPRDPSAAKEWEILRGFLKANGALVYSNIIDDDWDKFLRISPGVILVHDSHMCQFSEPWFKELTRRSSWRYSLSNTPGQANFQRLFPMGGVILITEDFMIRRPEGILIFLDYFYCMYFKGRYPGTWKVMFRPDVLNWLMTLYEKDKGPV</sequence>
<evidence type="ECO:0000259" key="6">
    <source>
        <dbReference type="PROSITE" id="PS50013"/>
    </source>
</evidence>
<dbReference type="EMBL" id="CH476599">
    <property type="protein sequence ID" value="EAU35322.1"/>
    <property type="molecule type" value="Genomic_DNA"/>
</dbReference>
<dbReference type="GO" id="GO:0006338">
    <property type="term" value="P:chromatin remodeling"/>
    <property type="evidence" value="ECO:0007669"/>
    <property type="project" value="UniProtKB-ARBA"/>
</dbReference>
<feature type="compositionally biased region" description="Polar residues" evidence="5">
    <location>
        <begin position="287"/>
        <end position="303"/>
    </location>
</feature>
<feature type="compositionally biased region" description="Polar residues" evidence="5">
    <location>
        <begin position="541"/>
        <end position="551"/>
    </location>
</feature>
<comment type="subunit">
    <text evidence="2">Component of the NuA4 histone acetyltransferase complex.</text>
</comment>
<comment type="subcellular location">
    <subcellularLocation>
        <location evidence="1">Nucleus</location>
    </subcellularLocation>
</comment>
<dbReference type="RefSeq" id="XP_001214053.1">
    <property type="nucleotide sequence ID" value="XM_001214053.1"/>
</dbReference>
<organism evidence="7 8">
    <name type="scientific">Aspergillus terreus (strain NIH 2624 / FGSC A1156)</name>
    <dbReference type="NCBI Taxonomy" id="341663"/>
    <lineage>
        <taxon>Eukaryota</taxon>
        <taxon>Fungi</taxon>
        <taxon>Dikarya</taxon>
        <taxon>Ascomycota</taxon>
        <taxon>Pezizomycotina</taxon>
        <taxon>Eurotiomycetes</taxon>
        <taxon>Eurotiomycetidae</taxon>
        <taxon>Eurotiales</taxon>
        <taxon>Aspergillaceae</taxon>
        <taxon>Aspergillus</taxon>
        <taxon>Aspergillus subgen. Circumdati</taxon>
    </lineage>
</organism>
<feature type="compositionally biased region" description="Basic and acidic residues" evidence="5">
    <location>
        <begin position="219"/>
        <end position="229"/>
    </location>
</feature>
<dbReference type="Proteomes" id="UP000007963">
    <property type="component" value="Unassembled WGS sequence"/>
</dbReference>
<evidence type="ECO:0000256" key="2">
    <source>
        <dbReference type="ARBA" id="ARBA00011353"/>
    </source>
</evidence>
<evidence type="ECO:0000313" key="7">
    <source>
        <dbReference type="EMBL" id="EAU35322.1"/>
    </source>
</evidence>
<dbReference type="VEuPathDB" id="FungiDB:ATEG_04875"/>
<feature type="region of interest" description="Disordered" evidence="5">
    <location>
        <begin position="496"/>
        <end position="611"/>
    </location>
</feature>
<keyword evidence="3" id="KW-0539">Nucleus</keyword>
<evidence type="ECO:0000256" key="1">
    <source>
        <dbReference type="ARBA" id="ARBA00004123"/>
    </source>
</evidence>
<dbReference type="SUPFAM" id="SSF54160">
    <property type="entry name" value="Chromo domain-like"/>
    <property type="match status" value="1"/>
</dbReference>
<dbReference type="CDD" id="cd18966">
    <property type="entry name" value="chromodomain"/>
    <property type="match status" value="1"/>
</dbReference>
<dbReference type="InterPro" id="IPR000953">
    <property type="entry name" value="Chromo/chromo_shadow_dom"/>
</dbReference>
<dbReference type="OrthoDB" id="1918685at2759"/>
<dbReference type="InterPro" id="IPR016197">
    <property type="entry name" value="Chromo-like_dom_sf"/>
</dbReference>
<evidence type="ECO:0000256" key="5">
    <source>
        <dbReference type="SAM" id="MobiDB-lite"/>
    </source>
</evidence>
<feature type="compositionally biased region" description="Basic and acidic residues" evidence="5">
    <location>
        <begin position="527"/>
        <end position="538"/>
    </location>
</feature>
<feature type="region of interest" description="Disordered" evidence="5">
    <location>
        <begin position="258"/>
        <end position="338"/>
    </location>
</feature>
<feature type="region of interest" description="Disordered" evidence="5">
    <location>
        <begin position="1"/>
        <end position="23"/>
    </location>
</feature>
<name>Q0CN59_ASPTN</name>
<keyword evidence="4" id="KW-0175">Coiled coil</keyword>
<protein>
    <recommendedName>
        <fullName evidence="6">Chromo domain-containing protein</fullName>
    </recommendedName>
</protein>
<feature type="compositionally biased region" description="Basic and acidic residues" evidence="5">
    <location>
        <begin position="321"/>
        <end position="331"/>
    </location>
</feature>
<feature type="compositionally biased region" description="Polar residues" evidence="5">
    <location>
        <begin position="142"/>
        <end position="153"/>
    </location>
</feature>
<evidence type="ECO:0000256" key="3">
    <source>
        <dbReference type="ARBA" id="ARBA00023242"/>
    </source>
</evidence>
<dbReference type="SMART" id="SM00298">
    <property type="entry name" value="CHROMO"/>
    <property type="match status" value="1"/>
</dbReference>
<accession>Q0CN59</accession>
<feature type="domain" description="Chromo" evidence="6">
    <location>
        <begin position="24"/>
        <end position="76"/>
    </location>
</feature>
<feature type="coiled-coil region" evidence="4">
    <location>
        <begin position="87"/>
        <end position="114"/>
    </location>
</feature>
<dbReference type="GO" id="GO:0005634">
    <property type="term" value="C:nucleus"/>
    <property type="evidence" value="ECO:0007669"/>
    <property type="project" value="UniProtKB-SubCell"/>
</dbReference>
<evidence type="ECO:0000313" key="8">
    <source>
        <dbReference type="Proteomes" id="UP000007963"/>
    </source>
</evidence>
<dbReference type="OMA" id="WKIMFRP"/>
<dbReference type="HOGENOM" id="CLU_009138_0_0_1"/>
<dbReference type="STRING" id="341663.Q0CN59"/>
<proteinExistence type="predicted"/>
<dbReference type="Pfam" id="PF00385">
    <property type="entry name" value="Chromo"/>
    <property type="match status" value="1"/>
</dbReference>
<feature type="compositionally biased region" description="Polar residues" evidence="5">
    <location>
        <begin position="562"/>
        <end position="573"/>
    </location>
</feature>
<dbReference type="InterPro" id="IPR023780">
    <property type="entry name" value="Chromo_domain"/>
</dbReference>
<feature type="compositionally biased region" description="Polar residues" evidence="5">
    <location>
        <begin position="510"/>
        <end position="525"/>
    </location>
</feature>
<gene>
    <name evidence="7" type="ORF">ATEG_04875</name>
</gene>
<evidence type="ECO:0000256" key="4">
    <source>
        <dbReference type="SAM" id="Coils"/>
    </source>
</evidence>
<feature type="compositionally biased region" description="Basic and acidic residues" evidence="5">
    <location>
        <begin position="160"/>
        <end position="169"/>
    </location>
</feature>
<feature type="compositionally biased region" description="Low complexity" evidence="5">
    <location>
        <begin position="9"/>
        <end position="18"/>
    </location>
</feature>
<dbReference type="Gene3D" id="2.40.50.40">
    <property type="match status" value="1"/>
</dbReference>
<dbReference type="PANTHER" id="PTHR22812">
    <property type="entry name" value="CHROMOBOX PROTEIN"/>
    <property type="match status" value="1"/>
</dbReference>
<feature type="region of interest" description="Disordered" evidence="5">
    <location>
        <begin position="142"/>
        <end position="243"/>
    </location>
</feature>
<reference evidence="8" key="1">
    <citation type="submission" date="2005-09" db="EMBL/GenBank/DDBJ databases">
        <title>Annotation of the Aspergillus terreus NIH2624 genome.</title>
        <authorList>
            <person name="Birren B.W."/>
            <person name="Lander E.S."/>
            <person name="Galagan J.E."/>
            <person name="Nusbaum C."/>
            <person name="Devon K."/>
            <person name="Henn M."/>
            <person name="Ma L.-J."/>
            <person name="Jaffe D.B."/>
            <person name="Butler J."/>
            <person name="Alvarez P."/>
            <person name="Gnerre S."/>
            <person name="Grabherr M."/>
            <person name="Kleber M."/>
            <person name="Mauceli E.W."/>
            <person name="Brockman W."/>
            <person name="Rounsley S."/>
            <person name="Young S.K."/>
            <person name="LaButti K."/>
            <person name="Pushparaj V."/>
            <person name="DeCaprio D."/>
            <person name="Crawford M."/>
            <person name="Koehrsen M."/>
            <person name="Engels R."/>
            <person name="Montgomery P."/>
            <person name="Pearson M."/>
            <person name="Howarth C."/>
            <person name="Larson L."/>
            <person name="Luoma S."/>
            <person name="White J."/>
            <person name="Alvarado L."/>
            <person name="Kodira C.D."/>
            <person name="Zeng Q."/>
            <person name="Oleary S."/>
            <person name="Yandava C."/>
            <person name="Denning D.W."/>
            <person name="Nierman W.C."/>
            <person name="Milne T."/>
            <person name="Madden K."/>
        </authorList>
    </citation>
    <scope>NUCLEOTIDE SEQUENCE [LARGE SCALE GENOMIC DNA]</scope>
    <source>
        <strain evidence="8">NIH 2624 / FGSC A1156</strain>
    </source>
</reference>